<feature type="transmembrane region" description="Helical" evidence="8">
    <location>
        <begin position="252"/>
        <end position="271"/>
    </location>
</feature>
<evidence type="ECO:0000256" key="1">
    <source>
        <dbReference type="ARBA" id="ARBA00000085"/>
    </source>
</evidence>
<keyword evidence="5" id="KW-0547">Nucleotide-binding</keyword>
<reference evidence="12" key="1">
    <citation type="submission" date="2012-02" db="EMBL/GenBank/DDBJ databases">
        <title>The complete genome of Solitalea canadensis DSM 3403.</title>
        <authorList>
            <consortium name="US DOE Joint Genome Institute (JGI-PGF)"/>
            <person name="Lucas S."/>
            <person name="Copeland A."/>
            <person name="Lapidus A."/>
            <person name="Glavina del Rio T."/>
            <person name="Dalin E."/>
            <person name="Tice H."/>
            <person name="Bruce D."/>
            <person name="Goodwin L."/>
            <person name="Pitluck S."/>
            <person name="Peters L."/>
            <person name="Ovchinnikova G."/>
            <person name="Lu M."/>
            <person name="Kyrpides N."/>
            <person name="Mavromatis K."/>
            <person name="Ivanova N."/>
            <person name="Brettin T."/>
            <person name="Detter J.C."/>
            <person name="Han C."/>
            <person name="Larimer F."/>
            <person name="Land M."/>
            <person name="Hauser L."/>
            <person name="Markowitz V."/>
            <person name="Cheng J.-F."/>
            <person name="Hugenholtz P."/>
            <person name="Woyke T."/>
            <person name="Wu D."/>
            <person name="Spring S."/>
            <person name="Schroeder M."/>
            <person name="Kopitz M."/>
            <person name="Brambilla E."/>
            <person name="Klenk H.-P."/>
            <person name="Eisen J.A."/>
        </authorList>
    </citation>
    <scope>NUCLEOTIDE SEQUENCE</scope>
    <source>
        <strain evidence="12">DSM 3403</strain>
    </source>
</reference>
<comment type="catalytic activity">
    <reaction evidence="1">
        <text>ATP + protein L-histidine = ADP + protein N-phospho-L-histidine.</text>
        <dbReference type="EC" id="2.7.13.3"/>
    </reaction>
</comment>
<dbReference type="PANTHER" id="PTHR41523:SF8">
    <property type="entry name" value="ETHYLENE RESPONSE SENSOR PROTEIN"/>
    <property type="match status" value="1"/>
</dbReference>
<evidence type="ECO:0000256" key="6">
    <source>
        <dbReference type="ARBA" id="ARBA00022777"/>
    </source>
</evidence>
<dbReference type="OrthoDB" id="1523170at2"/>
<dbReference type="Gene3D" id="3.30.565.10">
    <property type="entry name" value="Histidine kinase-like ATPase, C-terminal domain"/>
    <property type="match status" value="1"/>
</dbReference>
<feature type="transmembrane region" description="Helical" evidence="8">
    <location>
        <begin position="346"/>
        <end position="369"/>
    </location>
</feature>
<dbReference type="InterPro" id="IPR011622">
    <property type="entry name" value="7TMR_DISM_rcpt_extracell_dom2"/>
</dbReference>
<feature type="domain" description="7TM-DISM receptor extracellular" evidence="10">
    <location>
        <begin position="189"/>
        <end position="394"/>
    </location>
</feature>
<dbReference type="InterPro" id="IPR011623">
    <property type="entry name" value="7TMR_DISM_rcpt_extracell_dom1"/>
</dbReference>
<feature type="domain" description="7TM-DISM receptor extracellular" evidence="11">
    <location>
        <begin position="46"/>
        <end position="171"/>
    </location>
</feature>
<evidence type="ECO:0000259" key="11">
    <source>
        <dbReference type="Pfam" id="PF07696"/>
    </source>
</evidence>
<dbReference type="GO" id="GO:0004673">
    <property type="term" value="F:protein histidine kinase activity"/>
    <property type="evidence" value="ECO:0007669"/>
    <property type="project" value="UniProtKB-EC"/>
</dbReference>
<dbReference type="Pfam" id="PF07695">
    <property type="entry name" value="7TMR-DISM_7TM"/>
    <property type="match status" value="1"/>
</dbReference>
<dbReference type="InterPro" id="IPR011495">
    <property type="entry name" value="Sig_transdc_His_kin_sub2_dim/P"/>
</dbReference>
<dbReference type="HOGENOM" id="CLU_422020_0_0_10"/>
<proteinExistence type="predicted"/>
<dbReference type="Pfam" id="PF07568">
    <property type="entry name" value="HisKA_2"/>
    <property type="match status" value="1"/>
</dbReference>
<dbReference type="eggNOG" id="COG1835">
    <property type="taxonomic scope" value="Bacteria"/>
</dbReference>
<name>H8KSR3_SOLCM</name>
<dbReference type="STRING" id="929556.Solca_0049"/>
<protein>
    <recommendedName>
        <fullName evidence="2">histidine kinase</fullName>
        <ecNumber evidence="2">2.7.13.3</ecNumber>
    </recommendedName>
</protein>
<dbReference type="KEGG" id="scn:Solca_0049"/>
<dbReference type="GO" id="GO:0005524">
    <property type="term" value="F:ATP binding"/>
    <property type="evidence" value="ECO:0007669"/>
    <property type="project" value="UniProtKB-KW"/>
</dbReference>
<evidence type="ECO:0000256" key="4">
    <source>
        <dbReference type="ARBA" id="ARBA00022679"/>
    </source>
</evidence>
<keyword evidence="7" id="KW-0067">ATP-binding</keyword>
<feature type="transmembrane region" description="Helical" evidence="8">
    <location>
        <begin position="283"/>
        <end position="305"/>
    </location>
</feature>
<feature type="transmembrane region" description="Helical" evidence="8">
    <location>
        <begin position="375"/>
        <end position="394"/>
    </location>
</feature>
<evidence type="ECO:0000313" key="12">
    <source>
        <dbReference type="EMBL" id="AFD05207.1"/>
    </source>
</evidence>
<sequence>MKVRILFWLCFTAVLTLYFPTKGFGENVVKVNTDSSFKRGIRLNPHIEVYEDAKGLGYLPDSILSHPELFTKSSKLKPVSAISIYWVKATIKNEALTSLESIIAFSNLSFVDLYVYESGKLLESKKSGTFRPIDYIDEADGREYFTLNLQEGHTYTLLFKIHHIKHYQPKLNFTIQNQYEFLKKLNRINMINMFLNGSVAFFFIYILFSWILSRYRPYLWLMIYITGCGLYGISMNGYFIDWAMPFSPATGWLFNVQFINIGLFGIAFLFVDFWNLRTVDKLVYRLFIGVIICLLTVSIIDFIVTYKDNNYKLMNQINLPFIVVSHCFILWGVIRCFPRLTRGQRFLAYGFILHLLTSIITSSLIFVLNESSIRYVSYVGNASLVIVIIFSLGLKEELRQFEIDKNEVLQRLNLLQLDQNQLLDKMVLDRTIQLELSNTELATRQSELAERNKIIETLMQELQHRVKNNLQLLYSLINLQLPIVKDVNAKDLLKNNLGRIKAMSLVNEKLYTYGDSTLSINLEEFVMDMVQHSNSIFDSQKIVEKKIHIPHPIRISGNIAIPFGLILSELITNSFKHAFTASSVNPIIQIQIFVENKTLFFSYTDNGKGLQQQAVEPTTNYSHGVLLIKDLIRQLKGTLATKSEAGLHYSFIIPI</sequence>
<dbReference type="Proteomes" id="UP000007590">
    <property type="component" value="Chromosome"/>
</dbReference>
<evidence type="ECO:0000259" key="10">
    <source>
        <dbReference type="Pfam" id="PF07695"/>
    </source>
</evidence>
<feature type="transmembrane region" description="Helical" evidence="8">
    <location>
        <begin position="219"/>
        <end position="240"/>
    </location>
</feature>
<dbReference type="EC" id="2.7.13.3" evidence="2"/>
<evidence type="ECO:0000256" key="5">
    <source>
        <dbReference type="ARBA" id="ARBA00022741"/>
    </source>
</evidence>
<keyword evidence="8" id="KW-0472">Membrane</keyword>
<evidence type="ECO:0000259" key="9">
    <source>
        <dbReference type="Pfam" id="PF07568"/>
    </source>
</evidence>
<keyword evidence="3" id="KW-0597">Phosphoprotein</keyword>
<dbReference type="Pfam" id="PF07696">
    <property type="entry name" value="7TMR-DISMED2"/>
    <property type="match status" value="1"/>
</dbReference>
<dbReference type="PANTHER" id="PTHR41523">
    <property type="entry name" value="TWO-COMPONENT SYSTEM SENSOR PROTEIN"/>
    <property type="match status" value="1"/>
</dbReference>
<feature type="transmembrane region" description="Helical" evidence="8">
    <location>
        <begin position="193"/>
        <end position="212"/>
    </location>
</feature>
<evidence type="ECO:0000313" key="13">
    <source>
        <dbReference type="Proteomes" id="UP000007590"/>
    </source>
</evidence>
<keyword evidence="6 12" id="KW-0418">Kinase</keyword>
<feature type="transmembrane region" description="Helical" evidence="8">
    <location>
        <begin position="317"/>
        <end position="334"/>
    </location>
</feature>
<dbReference type="AlphaFoldDB" id="H8KSR3"/>
<keyword evidence="4" id="KW-0808">Transferase</keyword>
<keyword evidence="8" id="KW-1133">Transmembrane helix</keyword>
<organism evidence="12 13">
    <name type="scientific">Solitalea canadensis (strain ATCC 29591 / DSM 3403 / JCM 21819 / LMG 8368 / NBRC 15130 / NCIMB 12057 / USAM 9D)</name>
    <name type="common">Flexibacter canadensis</name>
    <dbReference type="NCBI Taxonomy" id="929556"/>
    <lineage>
        <taxon>Bacteria</taxon>
        <taxon>Pseudomonadati</taxon>
        <taxon>Bacteroidota</taxon>
        <taxon>Sphingobacteriia</taxon>
        <taxon>Sphingobacteriales</taxon>
        <taxon>Sphingobacteriaceae</taxon>
        <taxon>Solitalea</taxon>
    </lineage>
</organism>
<feature type="domain" description="Signal transduction histidine kinase subgroup 2 dimerisation and phosphoacceptor" evidence="9">
    <location>
        <begin position="461"/>
        <end position="532"/>
    </location>
</feature>
<accession>H8KSR3</accession>
<dbReference type="InterPro" id="IPR036890">
    <property type="entry name" value="HATPase_C_sf"/>
</dbReference>
<gene>
    <name evidence="12" type="ordered locus">Solca_0049</name>
</gene>
<evidence type="ECO:0000256" key="8">
    <source>
        <dbReference type="SAM" id="Phobius"/>
    </source>
</evidence>
<dbReference type="Gene3D" id="3.30.450.20">
    <property type="entry name" value="PAS domain"/>
    <property type="match status" value="1"/>
</dbReference>
<evidence type="ECO:0000256" key="7">
    <source>
        <dbReference type="ARBA" id="ARBA00022840"/>
    </source>
</evidence>
<keyword evidence="13" id="KW-1185">Reference proteome</keyword>
<evidence type="ECO:0000256" key="3">
    <source>
        <dbReference type="ARBA" id="ARBA00022553"/>
    </source>
</evidence>
<dbReference type="Gene3D" id="2.60.40.2380">
    <property type="match status" value="1"/>
</dbReference>
<dbReference type="SUPFAM" id="SSF55874">
    <property type="entry name" value="ATPase domain of HSP90 chaperone/DNA topoisomerase II/histidine kinase"/>
    <property type="match status" value="1"/>
</dbReference>
<keyword evidence="8" id="KW-0812">Transmembrane</keyword>
<dbReference type="RefSeq" id="WP_014678435.1">
    <property type="nucleotide sequence ID" value="NC_017770.1"/>
</dbReference>
<evidence type="ECO:0000256" key="2">
    <source>
        <dbReference type="ARBA" id="ARBA00012438"/>
    </source>
</evidence>
<dbReference type="eggNOG" id="COG3920">
    <property type="taxonomic scope" value="Bacteria"/>
</dbReference>
<dbReference type="EMBL" id="CP003349">
    <property type="protein sequence ID" value="AFD05207.1"/>
    <property type="molecule type" value="Genomic_DNA"/>
</dbReference>